<reference evidence="6 7" key="1">
    <citation type="submission" date="2017-04" db="EMBL/GenBank/DDBJ databases">
        <authorList>
            <person name="Afonso C.L."/>
            <person name="Miller P.J."/>
            <person name="Scott M.A."/>
            <person name="Spackman E."/>
            <person name="Goraichik I."/>
            <person name="Dimitrov K.M."/>
            <person name="Suarez D.L."/>
            <person name="Swayne D.E."/>
        </authorList>
    </citation>
    <scope>NUCLEOTIDE SEQUENCE [LARGE SCALE GENOMIC DNA]</scope>
</reference>
<dbReference type="EMBL" id="FXLY01000004">
    <property type="protein sequence ID" value="SMN19880.1"/>
    <property type="molecule type" value="Genomic_DNA"/>
</dbReference>
<evidence type="ECO:0000256" key="5">
    <source>
        <dbReference type="SAM" id="Phobius"/>
    </source>
</evidence>
<evidence type="ECO:0000313" key="6">
    <source>
        <dbReference type="EMBL" id="SMN19880.1"/>
    </source>
</evidence>
<dbReference type="PIRSF" id="PIRSF000343">
    <property type="entry name" value="Haem_Oase"/>
    <property type="match status" value="1"/>
</dbReference>
<gene>
    <name evidence="6" type="ORF">KASA_0O04840G</name>
</gene>
<evidence type="ECO:0000256" key="2">
    <source>
        <dbReference type="ARBA" id="ARBA00022723"/>
    </source>
</evidence>
<evidence type="ECO:0000256" key="4">
    <source>
        <dbReference type="PIRSR" id="PIRSR000343-2"/>
    </source>
</evidence>
<evidence type="ECO:0000313" key="7">
    <source>
        <dbReference type="Proteomes" id="UP000196158"/>
    </source>
</evidence>
<proteinExistence type="predicted"/>
<name>A0A1X7R346_9SACH</name>
<dbReference type="OrthoDB" id="652091at2759"/>
<keyword evidence="5" id="KW-0472">Membrane</keyword>
<evidence type="ECO:0000256" key="3">
    <source>
        <dbReference type="ARBA" id="ARBA00023004"/>
    </source>
</evidence>
<feature type="transmembrane region" description="Helical" evidence="5">
    <location>
        <begin position="138"/>
        <end position="156"/>
    </location>
</feature>
<dbReference type="Pfam" id="PF01126">
    <property type="entry name" value="Heme_oxygenase"/>
    <property type="match status" value="1"/>
</dbReference>
<keyword evidence="7" id="KW-1185">Reference proteome</keyword>
<dbReference type="InterPro" id="IPR016084">
    <property type="entry name" value="Haem_Oase-like_multi-hlx"/>
</dbReference>
<keyword evidence="2 4" id="KW-0479">Metal-binding</keyword>
<keyword evidence="5" id="KW-1133">Transmembrane helix</keyword>
<sequence length="304" mass="35701">MSETIPSPTDIGALANRINLHTRDAHNKIDKAMSLNIAFALRHRFIYEDIIKTYFVVFSTIEDNVDNILINDPNSQTAIILKSFYVDEFRRKPQLLKDLKILRIDPSYVNNQWLNTRPELINFINFINENIKESPISILAYCHVLYLALFAGGRIIRSSLYKNLGFLPNFDHLTKQEMIDQGTNFFRFAKTTDAENKLRWSYKKNYELNTRNQLTELQKLKIIDTAGKIFDYNTATLFEIKDVNKNELMHKFSFKLITFLIEEWKFNDTVITQTTKKNILFSIAFIQSVLVYFILKRLVVSYLL</sequence>
<dbReference type="GO" id="GO:0046872">
    <property type="term" value="F:metal ion binding"/>
    <property type="evidence" value="ECO:0007669"/>
    <property type="project" value="UniProtKB-KW"/>
</dbReference>
<feature type="transmembrane region" description="Helical" evidence="5">
    <location>
        <begin position="279"/>
        <end position="295"/>
    </location>
</feature>
<dbReference type="GO" id="GO:0006788">
    <property type="term" value="P:heme oxidation"/>
    <property type="evidence" value="ECO:0007669"/>
    <property type="project" value="InterPro"/>
</dbReference>
<dbReference type="CDD" id="cd19165">
    <property type="entry name" value="HemeO"/>
    <property type="match status" value="1"/>
</dbReference>
<protein>
    <submittedName>
        <fullName evidence="6">Similar to Saccharomyces cerevisiae YLR205C HMX1 ER localized heme oxygenase, involved in heme degradation during iron starvation and in the oxidative stress response</fullName>
    </submittedName>
</protein>
<keyword evidence="3 4" id="KW-0408">Iron</keyword>
<dbReference type="PANTHER" id="PTHR10720:SF0">
    <property type="entry name" value="HEME OXYGENASE"/>
    <property type="match status" value="1"/>
</dbReference>
<dbReference type="PANTHER" id="PTHR10720">
    <property type="entry name" value="HEME OXYGENASE"/>
    <property type="match status" value="1"/>
</dbReference>
<dbReference type="AlphaFoldDB" id="A0A1X7R346"/>
<feature type="binding site" description="axial binding residue" evidence="4">
    <location>
        <position position="26"/>
    </location>
    <ligand>
        <name>heme b</name>
        <dbReference type="ChEBI" id="CHEBI:60344"/>
    </ligand>
    <ligandPart>
        <name>Fe</name>
        <dbReference type="ChEBI" id="CHEBI:18248"/>
    </ligandPart>
</feature>
<keyword evidence="5" id="KW-0812">Transmembrane</keyword>
<dbReference type="InterPro" id="IPR002051">
    <property type="entry name" value="Haem_Oase"/>
</dbReference>
<dbReference type="STRING" id="1789683.A0A1X7R346"/>
<dbReference type="SUPFAM" id="SSF48613">
    <property type="entry name" value="Heme oxygenase-like"/>
    <property type="match status" value="1"/>
</dbReference>
<dbReference type="InterPro" id="IPR016053">
    <property type="entry name" value="Haem_Oase-like"/>
</dbReference>
<accession>A0A1X7R346</accession>
<evidence type="ECO:0000256" key="1">
    <source>
        <dbReference type="ARBA" id="ARBA00022617"/>
    </source>
</evidence>
<dbReference type="Gene3D" id="1.20.910.10">
    <property type="entry name" value="Heme oxygenase-like"/>
    <property type="match status" value="1"/>
</dbReference>
<keyword evidence="1" id="KW-0349">Heme</keyword>
<dbReference type="Proteomes" id="UP000196158">
    <property type="component" value="Unassembled WGS sequence"/>
</dbReference>
<organism evidence="6 7">
    <name type="scientific">Maudiozyma saulgeensis</name>
    <dbReference type="NCBI Taxonomy" id="1789683"/>
    <lineage>
        <taxon>Eukaryota</taxon>
        <taxon>Fungi</taxon>
        <taxon>Dikarya</taxon>
        <taxon>Ascomycota</taxon>
        <taxon>Saccharomycotina</taxon>
        <taxon>Saccharomycetes</taxon>
        <taxon>Saccharomycetales</taxon>
        <taxon>Saccharomycetaceae</taxon>
        <taxon>Maudiozyma</taxon>
    </lineage>
</organism>
<dbReference type="GO" id="GO:0004392">
    <property type="term" value="F:heme oxygenase (decyclizing) activity"/>
    <property type="evidence" value="ECO:0007669"/>
    <property type="project" value="InterPro"/>
</dbReference>